<evidence type="ECO:0000313" key="2">
    <source>
        <dbReference type="Proteomes" id="UP000063699"/>
    </source>
</evidence>
<gene>
    <name evidence="1" type="ORF">AOZ06_40110</name>
</gene>
<organism evidence="1 2">
    <name type="scientific">Kibdelosporangium phytohabitans</name>
    <dbReference type="NCBI Taxonomy" id="860235"/>
    <lineage>
        <taxon>Bacteria</taxon>
        <taxon>Bacillati</taxon>
        <taxon>Actinomycetota</taxon>
        <taxon>Actinomycetes</taxon>
        <taxon>Pseudonocardiales</taxon>
        <taxon>Pseudonocardiaceae</taxon>
        <taxon>Kibdelosporangium</taxon>
    </lineage>
</organism>
<dbReference type="SUPFAM" id="SSF51735">
    <property type="entry name" value="NAD(P)-binding Rossmann-fold domains"/>
    <property type="match status" value="1"/>
</dbReference>
<proteinExistence type="predicted"/>
<protein>
    <submittedName>
        <fullName evidence="1">Uncharacterized protein</fullName>
    </submittedName>
</protein>
<keyword evidence="2" id="KW-1185">Reference proteome</keyword>
<name>A0A0N9HY49_9PSEU</name>
<dbReference type="STRING" id="860235.AOZ06_40110"/>
<dbReference type="Gene3D" id="3.40.50.720">
    <property type="entry name" value="NAD(P)-binding Rossmann-like Domain"/>
    <property type="match status" value="1"/>
</dbReference>
<dbReference type="Pfam" id="PF13561">
    <property type="entry name" value="adh_short_C2"/>
    <property type="match status" value="1"/>
</dbReference>
<reference evidence="1 2" key="1">
    <citation type="submission" date="2015-07" db="EMBL/GenBank/DDBJ databases">
        <title>Genome sequencing of Kibdelosporangium phytohabitans.</title>
        <authorList>
            <person name="Qin S."/>
            <person name="Xing K."/>
        </authorList>
    </citation>
    <scope>NUCLEOTIDE SEQUENCE [LARGE SCALE GENOMIC DNA]</scope>
    <source>
        <strain evidence="1 2">KLBMP1111</strain>
    </source>
</reference>
<dbReference type="EMBL" id="CP012752">
    <property type="protein sequence ID" value="ALG12245.1"/>
    <property type="molecule type" value="Genomic_DNA"/>
</dbReference>
<dbReference type="AlphaFoldDB" id="A0A0N9HY49"/>
<dbReference type="InterPro" id="IPR036291">
    <property type="entry name" value="NAD(P)-bd_dom_sf"/>
</dbReference>
<dbReference type="InterPro" id="IPR002347">
    <property type="entry name" value="SDR_fam"/>
</dbReference>
<dbReference type="KEGG" id="kphy:AOZ06_40110"/>
<accession>A0A0N9HY49</accession>
<dbReference type="Proteomes" id="UP000063699">
    <property type="component" value="Chromosome"/>
</dbReference>
<sequence length="78" mass="7989">MAQGYGKYGVRSVVLVPGLLDTGLGAVLVPELQQQKVDRSLLGLGSAGQVAATIAFLAGPDADYINATVLRQDGGLAY</sequence>
<evidence type="ECO:0000313" key="1">
    <source>
        <dbReference type="EMBL" id="ALG12245.1"/>
    </source>
</evidence>